<sequence>MDAGSRKYYATRYRSRPCLQAFLSDHSYLAVALGVLLQVAFFYVVFVPFPSMCLPELPPTSAWESAMALAVDRECDHQGLQGTPLPSDAVLTMMIAPDRERWLQYDTDDHVRRQIDTLAVSYRRLDRVALIVLTGDCSVRSIAHRVGLTTLKPESGTDIGDLTYNHAFIVIAKYAKTSIVGFASDTIIFTRTLQMAAEAIVEGRRRHDWADLFAVGVRRDVTLEPFDLLSLQSGEEHVQKKSWRDLMMRCRETGVPFVSRSADYFIWNQDWSGNWIDQPPFVLGGDGFDVWMIGWAQERGNTATINLTPVVEAYRPVLQQADDVRFAAEPSLATLLNSGVFHDHGMKGSGNVLDLHWVAARAGQDRHVEIVRQEPIAPSVNAKEQRRRHRGGPEPTGKAATDAEEVSAPVPEPVKKGGDDGALREQ</sequence>
<evidence type="ECO:0000313" key="5">
    <source>
        <dbReference type="Proteomes" id="UP000039324"/>
    </source>
</evidence>
<keyword evidence="4" id="KW-0496">Mitochondrion</keyword>
<evidence type="ECO:0000256" key="2">
    <source>
        <dbReference type="SAM" id="Phobius"/>
    </source>
</evidence>
<evidence type="ECO:0000256" key="1">
    <source>
        <dbReference type="SAM" id="MobiDB-lite"/>
    </source>
</evidence>
<proteinExistence type="predicted"/>
<gene>
    <name evidence="3" type="ORF">PBRA_001153</name>
    <name evidence="4" type="ORF">PLBR_LOCUS4470</name>
</gene>
<dbReference type="AlphaFoldDB" id="A0A0G4IW03"/>
<feature type="compositionally biased region" description="Basic and acidic residues" evidence="1">
    <location>
        <begin position="413"/>
        <end position="426"/>
    </location>
</feature>
<feature type="region of interest" description="Disordered" evidence="1">
    <location>
        <begin position="373"/>
        <end position="426"/>
    </location>
</feature>
<dbReference type="OrthoDB" id="6046730at2759"/>
<dbReference type="Proteomes" id="UP000290189">
    <property type="component" value="Unassembled WGS sequence"/>
</dbReference>
<reference evidence="4 6" key="2">
    <citation type="submission" date="2018-03" db="EMBL/GenBank/DDBJ databases">
        <authorList>
            <person name="Fogelqvist J."/>
        </authorList>
    </citation>
    <scope>NUCLEOTIDE SEQUENCE [LARGE SCALE GENOMIC DNA]</scope>
</reference>
<protein>
    <submittedName>
        <fullName evidence="3">Uncharacterized protein</fullName>
    </submittedName>
</protein>
<feature type="transmembrane region" description="Helical" evidence="2">
    <location>
        <begin position="21"/>
        <end position="46"/>
    </location>
</feature>
<evidence type="ECO:0000313" key="4">
    <source>
        <dbReference type="EMBL" id="SPQ97255.1"/>
    </source>
</evidence>
<keyword evidence="2" id="KW-0472">Membrane</keyword>
<geneLocation type="mitochondrion" evidence="4"/>
<keyword evidence="5" id="KW-1185">Reference proteome</keyword>
<dbReference type="EMBL" id="CDSF01000090">
    <property type="protein sequence ID" value="CEO99246.1"/>
    <property type="molecule type" value="Genomic_DNA"/>
</dbReference>
<dbReference type="EMBL" id="OVEO01000007">
    <property type="protein sequence ID" value="SPQ97255.1"/>
    <property type="molecule type" value="Genomic_DNA"/>
</dbReference>
<keyword evidence="2" id="KW-1133">Transmembrane helix</keyword>
<accession>A0A0G4IW03</accession>
<reference evidence="3 5" key="1">
    <citation type="submission" date="2015-02" db="EMBL/GenBank/DDBJ databases">
        <authorList>
            <person name="Chooi Y.-H."/>
        </authorList>
    </citation>
    <scope>NUCLEOTIDE SEQUENCE [LARGE SCALE GENOMIC DNA]</scope>
    <source>
        <strain evidence="3">E3</strain>
    </source>
</reference>
<evidence type="ECO:0000313" key="6">
    <source>
        <dbReference type="Proteomes" id="UP000290189"/>
    </source>
</evidence>
<dbReference type="Proteomes" id="UP000039324">
    <property type="component" value="Unassembled WGS sequence"/>
</dbReference>
<evidence type="ECO:0000313" key="3">
    <source>
        <dbReference type="EMBL" id="CEO99246.1"/>
    </source>
</evidence>
<keyword evidence="2" id="KW-0812">Transmembrane</keyword>
<organism evidence="3 5">
    <name type="scientific">Plasmodiophora brassicae</name>
    <name type="common">Clubroot disease agent</name>
    <dbReference type="NCBI Taxonomy" id="37360"/>
    <lineage>
        <taxon>Eukaryota</taxon>
        <taxon>Sar</taxon>
        <taxon>Rhizaria</taxon>
        <taxon>Endomyxa</taxon>
        <taxon>Phytomyxea</taxon>
        <taxon>Plasmodiophorida</taxon>
        <taxon>Plasmodiophoridae</taxon>
        <taxon>Plasmodiophora</taxon>
    </lineage>
</organism>
<name>A0A0G4IW03_PLABS</name>